<sequence>MRRAHPDWLAHSRRGNGPPLVLIHGIGSRWQVWQPVLDEVARHRDVIALDLPGFGSSPPWPNALSADASGLPGADLLRADPPGADPLRADPPGAGPLGADPPGADPPRPRPPGSVDLLADRVAAFLDALGVHQPAVAGSSLGGGIALELGRRGLVRSVTAFSPIGFWGPVGRRWCQLTVGGARSAAVALRPVLPRLLASRAGRVSLCGLFYGHPSQLTADECVASAAALADAPGFPAARTAFGQWQLGRGQCQLRQGQCQLRQGQCQLRRRQWQHRQGQCQLRRRQCQLRRRQCQLRRRLCQLRQGQCQLHKGYSQNPHGGQPHGTARQRTPGALARIPVTVAWGTRDLVLPYHSQTRRARAALPEARHVPLPGCGHLPFADDPDACARLLIETY</sequence>
<keyword evidence="3" id="KW-0378">Hydrolase</keyword>
<dbReference type="GO" id="GO:0016787">
    <property type="term" value="F:hydrolase activity"/>
    <property type="evidence" value="ECO:0007669"/>
    <property type="project" value="UniProtKB-KW"/>
</dbReference>
<keyword evidence="4" id="KW-1185">Reference proteome</keyword>
<dbReference type="Gene3D" id="3.40.50.1820">
    <property type="entry name" value="alpha/beta hydrolase"/>
    <property type="match status" value="1"/>
</dbReference>
<feature type="compositionally biased region" description="Pro residues" evidence="1">
    <location>
        <begin position="103"/>
        <end position="112"/>
    </location>
</feature>
<feature type="domain" description="AB hydrolase-1" evidence="2">
    <location>
        <begin position="18"/>
        <end position="151"/>
    </location>
</feature>
<proteinExistence type="predicted"/>
<dbReference type="Proteomes" id="UP001596226">
    <property type="component" value="Unassembled WGS sequence"/>
</dbReference>
<dbReference type="EMBL" id="JBHSQS010000027">
    <property type="protein sequence ID" value="MFC5927190.1"/>
    <property type="molecule type" value="Genomic_DNA"/>
</dbReference>
<evidence type="ECO:0000313" key="3">
    <source>
        <dbReference type="EMBL" id="MFC5927190.1"/>
    </source>
</evidence>
<dbReference type="RefSeq" id="WP_377515544.1">
    <property type="nucleotide sequence ID" value="NZ_JBHSQS010000027.1"/>
</dbReference>
<dbReference type="PANTHER" id="PTHR46438:SF11">
    <property type="entry name" value="LIPASE-RELATED"/>
    <property type="match status" value="1"/>
</dbReference>
<accession>A0ABW1HCI8</accession>
<evidence type="ECO:0000256" key="1">
    <source>
        <dbReference type="SAM" id="MobiDB-lite"/>
    </source>
</evidence>
<organism evidence="3 4">
    <name type="scientific">Micromonospora vulcania</name>
    <dbReference type="NCBI Taxonomy" id="1441873"/>
    <lineage>
        <taxon>Bacteria</taxon>
        <taxon>Bacillati</taxon>
        <taxon>Actinomycetota</taxon>
        <taxon>Actinomycetes</taxon>
        <taxon>Micromonosporales</taxon>
        <taxon>Micromonosporaceae</taxon>
        <taxon>Micromonospora</taxon>
    </lineage>
</organism>
<dbReference type="SUPFAM" id="SSF53474">
    <property type="entry name" value="alpha/beta-Hydrolases"/>
    <property type="match status" value="1"/>
</dbReference>
<protein>
    <submittedName>
        <fullName evidence="3">Alpha/beta fold hydrolase</fullName>
    </submittedName>
</protein>
<comment type="caution">
    <text evidence="3">The sequence shown here is derived from an EMBL/GenBank/DDBJ whole genome shotgun (WGS) entry which is preliminary data.</text>
</comment>
<gene>
    <name evidence="3" type="ORF">ACFQGL_28010</name>
</gene>
<evidence type="ECO:0000313" key="4">
    <source>
        <dbReference type="Proteomes" id="UP001596226"/>
    </source>
</evidence>
<dbReference type="InterPro" id="IPR029058">
    <property type="entry name" value="AB_hydrolase_fold"/>
</dbReference>
<evidence type="ECO:0000259" key="2">
    <source>
        <dbReference type="Pfam" id="PF00561"/>
    </source>
</evidence>
<dbReference type="PANTHER" id="PTHR46438">
    <property type="entry name" value="ALPHA/BETA-HYDROLASES SUPERFAMILY PROTEIN"/>
    <property type="match status" value="1"/>
</dbReference>
<dbReference type="InterPro" id="IPR000073">
    <property type="entry name" value="AB_hydrolase_1"/>
</dbReference>
<feature type="region of interest" description="Disordered" evidence="1">
    <location>
        <begin position="62"/>
        <end position="114"/>
    </location>
</feature>
<feature type="compositionally biased region" description="Low complexity" evidence="1">
    <location>
        <begin position="79"/>
        <end position="102"/>
    </location>
</feature>
<reference evidence="4" key="1">
    <citation type="journal article" date="2019" name="Int. J. Syst. Evol. Microbiol.">
        <title>The Global Catalogue of Microorganisms (GCM) 10K type strain sequencing project: providing services to taxonomists for standard genome sequencing and annotation.</title>
        <authorList>
            <consortium name="The Broad Institute Genomics Platform"/>
            <consortium name="The Broad Institute Genome Sequencing Center for Infectious Disease"/>
            <person name="Wu L."/>
            <person name="Ma J."/>
        </authorList>
    </citation>
    <scope>NUCLEOTIDE SEQUENCE [LARGE SCALE GENOMIC DNA]</scope>
    <source>
        <strain evidence="4">CGMCC 4.7144</strain>
    </source>
</reference>
<dbReference type="Pfam" id="PF00561">
    <property type="entry name" value="Abhydrolase_1"/>
    <property type="match status" value="1"/>
</dbReference>
<name>A0ABW1HCI8_9ACTN</name>